<dbReference type="Proteomes" id="UP000436016">
    <property type="component" value="Unassembled WGS sequence"/>
</dbReference>
<organism evidence="2 3">
    <name type="scientific">Oceanomicrobium pacificus</name>
    <dbReference type="NCBI Taxonomy" id="2692916"/>
    <lineage>
        <taxon>Bacteria</taxon>
        <taxon>Pseudomonadati</taxon>
        <taxon>Pseudomonadota</taxon>
        <taxon>Alphaproteobacteria</taxon>
        <taxon>Rhodobacterales</taxon>
        <taxon>Paracoccaceae</taxon>
        <taxon>Oceanomicrobium</taxon>
    </lineage>
</organism>
<keyword evidence="3" id="KW-1185">Reference proteome</keyword>
<sequence>MEPQTTTTAPKVFARLDVSQNRRYFGVAMLGGLGLLLLYIAAAHPPQELLGLVTLILFGAGALWQGWRLWRATAQGILLTSEGLHLTDGTEICRLDQIRDVDRGFFSFKPSNGFLLRLKEPMPRVWAPGLWWRFHTRAGIGGTTSARQGKEMADAITILLSERGADLLMGGADTPPDS</sequence>
<keyword evidence="1" id="KW-1133">Transmembrane helix</keyword>
<protein>
    <recommendedName>
        <fullName evidence="4">PH domain-containing protein</fullName>
    </recommendedName>
</protein>
<evidence type="ECO:0008006" key="4">
    <source>
        <dbReference type="Google" id="ProtNLM"/>
    </source>
</evidence>
<name>A0A6B0TPK0_9RHOB</name>
<comment type="caution">
    <text evidence="2">The sequence shown here is derived from an EMBL/GenBank/DDBJ whole genome shotgun (WGS) entry which is preliminary data.</text>
</comment>
<accession>A0A6B0TPK0</accession>
<proteinExistence type="predicted"/>
<feature type="transmembrane region" description="Helical" evidence="1">
    <location>
        <begin position="24"/>
        <end position="43"/>
    </location>
</feature>
<dbReference type="RefSeq" id="WP_160856196.1">
    <property type="nucleotide sequence ID" value="NZ_WUWG01000006.1"/>
</dbReference>
<feature type="transmembrane region" description="Helical" evidence="1">
    <location>
        <begin position="49"/>
        <end position="67"/>
    </location>
</feature>
<keyword evidence="1" id="KW-0472">Membrane</keyword>
<gene>
    <name evidence="2" type="ORF">GSH16_14110</name>
</gene>
<reference evidence="2 3" key="1">
    <citation type="submission" date="2019-12" db="EMBL/GenBank/DDBJ databases">
        <title>Strain KN286 was isolated from seawater, which was collected from Caroline Seamount in the tropical western Pacific.</title>
        <authorList>
            <person name="Wang Q."/>
        </authorList>
    </citation>
    <scope>NUCLEOTIDE SEQUENCE [LARGE SCALE GENOMIC DNA]</scope>
    <source>
        <strain evidence="2 3">KN286</strain>
    </source>
</reference>
<evidence type="ECO:0000256" key="1">
    <source>
        <dbReference type="SAM" id="Phobius"/>
    </source>
</evidence>
<keyword evidence="1" id="KW-0812">Transmembrane</keyword>
<dbReference type="EMBL" id="WUWG01000006">
    <property type="protein sequence ID" value="MXU66580.1"/>
    <property type="molecule type" value="Genomic_DNA"/>
</dbReference>
<dbReference type="AlphaFoldDB" id="A0A6B0TPK0"/>
<evidence type="ECO:0000313" key="3">
    <source>
        <dbReference type="Proteomes" id="UP000436016"/>
    </source>
</evidence>
<evidence type="ECO:0000313" key="2">
    <source>
        <dbReference type="EMBL" id="MXU66580.1"/>
    </source>
</evidence>